<organism evidence="3 4">
    <name type="scientific">Colius striatus</name>
    <name type="common">Speckled mousebird</name>
    <dbReference type="NCBI Taxonomy" id="57412"/>
    <lineage>
        <taxon>Eukaryota</taxon>
        <taxon>Metazoa</taxon>
        <taxon>Chordata</taxon>
        <taxon>Craniata</taxon>
        <taxon>Vertebrata</taxon>
        <taxon>Euteleostomi</taxon>
        <taxon>Archelosauria</taxon>
        <taxon>Archosauria</taxon>
        <taxon>Dinosauria</taxon>
        <taxon>Saurischia</taxon>
        <taxon>Theropoda</taxon>
        <taxon>Coelurosauria</taxon>
        <taxon>Aves</taxon>
        <taxon>Neognathae</taxon>
        <taxon>Neoaves</taxon>
        <taxon>Telluraves</taxon>
        <taxon>Coraciimorphae</taxon>
        <taxon>Coliiformes</taxon>
        <taxon>Coliidae</taxon>
        <taxon>Colius</taxon>
    </lineage>
</organism>
<dbReference type="PANTHER" id="PTHR12670:SF1">
    <property type="entry name" value="NEUTRAL CERAMIDASE"/>
    <property type="match status" value="1"/>
</dbReference>
<dbReference type="InterPro" id="IPR038445">
    <property type="entry name" value="NCDase_C_sf"/>
</dbReference>
<dbReference type="GO" id="GO:0017040">
    <property type="term" value="F:N-acylsphingosine amidohydrolase activity"/>
    <property type="evidence" value="ECO:0007669"/>
    <property type="project" value="InterPro"/>
</dbReference>
<dbReference type="GO" id="GO:0046514">
    <property type="term" value="P:ceramide catabolic process"/>
    <property type="evidence" value="ECO:0007669"/>
    <property type="project" value="InterPro"/>
</dbReference>
<dbReference type="Pfam" id="PF17048">
    <property type="entry name" value="Ceramidse_alk_C"/>
    <property type="match status" value="1"/>
</dbReference>
<dbReference type="AlphaFoldDB" id="A0A091K7S5"/>
<name>A0A091K7S5_COLST</name>
<reference evidence="3 4" key="1">
    <citation type="submission" date="2014-04" db="EMBL/GenBank/DDBJ databases">
        <title>Genome evolution of avian class.</title>
        <authorList>
            <person name="Zhang G."/>
            <person name="Li C."/>
        </authorList>
    </citation>
    <scope>NUCLEOTIDE SEQUENCE [LARGE SCALE GENOMIC DNA]</scope>
    <source>
        <strain evidence="3">BGI_N325</strain>
    </source>
</reference>
<dbReference type="GO" id="GO:0005886">
    <property type="term" value="C:plasma membrane"/>
    <property type="evidence" value="ECO:0007669"/>
    <property type="project" value="UniProtKB-ARBA"/>
</dbReference>
<dbReference type="FunFam" id="2.60.40.2300:FF:000001">
    <property type="entry name" value="N-acylsphingosine amidohydrolase 2"/>
    <property type="match status" value="1"/>
</dbReference>
<dbReference type="Gene3D" id="2.60.40.2300">
    <property type="entry name" value="Neutral/alkaline non-lysosomal ceramidase, C-terminal domain"/>
    <property type="match status" value="1"/>
</dbReference>
<comment type="similarity">
    <text evidence="1">Belongs to the neutral ceramidase family.</text>
</comment>
<dbReference type="GO" id="GO:0005576">
    <property type="term" value="C:extracellular region"/>
    <property type="evidence" value="ECO:0007669"/>
    <property type="project" value="TreeGrafter"/>
</dbReference>
<proteinExistence type="inferred from homology"/>
<accession>A0A091K7S5</accession>
<evidence type="ECO:0000256" key="1">
    <source>
        <dbReference type="ARBA" id="ARBA00009835"/>
    </source>
</evidence>
<dbReference type="GO" id="GO:0046512">
    <property type="term" value="P:sphingosine biosynthetic process"/>
    <property type="evidence" value="ECO:0007669"/>
    <property type="project" value="TreeGrafter"/>
</dbReference>
<dbReference type="InterPro" id="IPR006823">
    <property type="entry name" value="Ceramidase_alk"/>
</dbReference>
<dbReference type="InterPro" id="IPR031331">
    <property type="entry name" value="NEUT/ALK_ceramidase_C"/>
</dbReference>
<dbReference type="EMBL" id="KK548394">
    <property type="protein sequence ID" value="KFP33040.1"/>
    <property type="molecule type" value="Genomic_DNA"/>
</dbReference>
<feature type="non-terminal residue" evidence="3">
    <location>
        <position position="174"/>
    </location>
</feature>
<gene>
    <name evidence="3" type="ORF">N325_12321</name>
</gene>
<dbReference type="Proteomes" id="UP000053615">
    <property type="component" value="Unassembled WGS sequence"/>
</dbReference>
<evidence type="ECO:0000313" key="4">
    <source>
        <dbReference type="Proteomes" id="UP000053615"/>
    </source>
</evidence>
<keyword evidence="4" id="KW-1185">Reference proteome</keyword>
<dbReference type="GO" id="GO:0042759">
    <property type="term" value="P:long-chain fatty acid biosynthetic process"/>
    <property type="evidence" value="ECO:0007669"/>
    <property type="project" value="TreeGrafter"/>
</dbReference>
<dbReference type="GO" id="GO:0005737">
    <property type="term" value="C:cytoplasm"/>
    <property type="evidence" value="ECO:0007669"/>
    <property type="project" value="UniProtKB-ARBA"/>
</dbReference>
<protein>
    <submittedName>
        <fullName evidence="3">Putative inactive neutral ceramidase B</fullName>
    </submittedName>
</protein>
<dbReference type="PANTHER" id="PTHR12670">
    <property type="entry name" value="CERAMIDASE"/>
    <property type="match status" value="1"/>
</dbReference>
<feature type="domain" description="Neutral/alkaline non-lysosomal ceramidase C-terminal" evidence="2">
    <location>
        <begin position="32"/>
        <end position="172"/>
    </location>
</feature>
<sequence>MRLHRLFMDHTRFLLIFNYTEDLQGLLLCITNLTLLPLLTVDRAPVNKTFGDVLQDVRQQYQAGEVVEVTFVGANPRNSAENVTEHNFLTVERSASTSDSWHVVQNDASWDTRFYWIKGLLGQSKVTVEWHIPHGTESGIYRIRYFGHYRKRLSLNHTISVPFEGTSSAFEITT</sequence>
<evidence type="ECO:0000313" key="3">
    <source>
        <dbReference type="EMBL" id="KFP33040.1"/>
    </source>
</evidence>
<evidence type="ECO:0000259" key="2">
    <source>
        <dbReference type="Pfam" id="PF17048"/>
    </source>
</evidence>